<reference evidence="3" key="1">
    <citation type="journal article" date="2013" name="Science">
        <title>Comparative analysis of bat genomes provides insight into the evolution of flight and immunity.</title>
        <authorList>
            <person name="Zhang G."/>
            <person name="Cowled C."/>
            <person name="Shi Z."/>
            <person name="Huang Z."/>
            <person name="Bishop-Lilly K.A."/>
            <person name="Fang X."/>
            <person name="Wynne J.W."/>
            <person name="Xiong Z."/>
            <person name="Baker M.L."/>
            <person name="Zhao W."/>
            <person name="Tachedjian M."/>
            <person name="Zhu Y."/>
            <person name="Zhou P."/>
            <person name="Jiang X."/>
            <person name="Ng J."/>
            <person name="Yang L."/>
            <person name="Wu L."/>
            <person name="Xiao J."/>
            <person name="Feng Y."/>
            <person name="Chen Y."/>
            <person name="Sun X."/>
            <person name="Zhang Y."/>
            <person name="Marsh G.A."/>
            <person name="Crameri G."/>
            <person name="Broder C.C."/>
            <person name="Frey K.G."/>
            <person name="Wang L.F."/>
            <person name="Wang J."/>
        </authorList>
    </citation>
    <scope>NUCLEOTIDE SEQUENCE [LARGE SCALE GENOMIC DNA]</scope>
</reference>
<gene>
    <name evidence="2" type="ORF">PAL_GLEAN10018139</name>
</gene>
<evidence type="ECO:0000313" key="3">
    <source>
        <dbReference type="Proteomes" id="UP000010552"/>
    </source>
</evidence>
<dbReference type="Proteomes" id="UP000010552">
    <property type="component" value="Unassembled WGS sequence"/>
</dbReference>
<feature type="compositionally biased region" description="Basic and acidic residues" evidence="1">
    <location>
        <begin position="41"/>
        <end position="51"/>
    </location>
</feature>
<keyword evidence="3" id="KW-1185">Reference proteome</keyword>
<dbReference type="InParanoid" id="L5KYL2"/>
<name>L5KYL2_PTEAL</name>
<sequence>MEEPGRADSELECRSHPPTRDRGWRGRRLRAWKPSAPPCGRGRDCSPREEAAAGPASPAARPLAVSAGPPPPPCPARLSAVTTGLPLPPVPPRRARAEVRHQLGSPMAAKRKRVPTAAPRDPAARGATSSGWVPCDVAARGGRLRARGRPAGTGGADPGRGAAPQERHRRSRTVSECPTLRVRAPGETDPAIPPTLARLVLG</sequence>
<feature type="compositionally biased region" description="Basic and acidic residues" evidence="1">
    <location>
        <begin position="1"/>
        <end position="24"/>
    </location>
</feature>
<feature type="compositionally biased region" description="Low complexity" evidence="1">
    <location>
        <begin position="52"/>
        <end position="67"/>
    </location>
</feature>
<proteinExistence type="predicted"/>
<feature type="region of interest" description="Disordered" evidence="1">
    <location>
        <begin position="1"/>
        <end position="202"/>
    </location>
</feature>
<evidence type="ECO:0000313" key="2">
    <source>
        <dbReference type="EMBL" id="ELK16096.1"/>
    </source>
</evidence>
<organism evidence="2 3">
    <name type="scientific">Pteropus alecto</name>
    <name type="common">Black flying fox</name>
    <dbReference type="NCBI Taxonomy" id="9402"/>
    <lineage>
        <taxon>Eukaryota</taxon>
        <taxon>Metazoa</taxon>
        <taxon>Chordata</taxon>
        <taxon>Craniata</taxon>
        <taxon>Vertebrata</taxon>
        <taxon>Euteleostomi</taxon>
        <taxon>Mammalia</taxon>
        <taxon>Eutheria</taxon>
        <taxon>Laurasiatheria</taxon>
        <taxon>Chiroptera</taxon>
        <taxon>Yinpterochiroptera</taxon>
        <taxon>Pteropodoidea</taxon>
        <taxon>Pteropodidae</taxon>
        <taxon>Pteropodinae</taxon>
        <taxon>Pteropus</taxon>
    </lineage>
</organism>
<evidence type="ECO:0000256" key="1">
    <source>
        <dbReference type="SAM" id="MobiDB-lite"/>
    </source>
</evidence>
<protein>
    <submittedName>
        <fullName evidence="2">Uncharacterized protein</fullName>
    </submittedName>
</protein>
<dbReference type="EMBL" id="KB030484">
    <property type="protein sequence ID" value="ELK16096.1"/>
    <property type="molecule type" value="Genomic_DNA"/>
</dbReference>
<accession>L5KYL2</accession>
<dbReference type="AlphaFoldDB" id="L5KYL2"/>